<dbReference type="Gene3D" id="3.40.50.300">
    <property type="entry name" value="P-loop containing nucleotide triphosphate hydrolases"/>
    <property type="match status" value="1"/>
</dbReference>
<keyword evidence="6" id="KW-0479">Metal-binding</keyword>
<feature type="compositionally biased region" description="Low complexity" evidence="12">
    <location>
        <begin position="789"/>
        <end position="802"/>
    </location>
</feature>
<dbReference type="Proteomes" id="UP000742460">
    <property type="component" value="Unassembled WGS sequence"/>
</dbReference>
<sequence length="1115" mass="112550">MATALYRRYRPESFAEVIGQDHVTTPLRRALRAGRVGHAYLFSGPRGCGKTTSARILARCLNCAEGPTDTPCGACDSCRDLARGGAGSLDVVEIDAASHGGVDDARELRERASFAPVRDRFKVFIIDEAHMVTSAGFNALLKLVEEPPDHVKFVFATTEPDKVIGTIRSRTHHYPFRLIPPQVLGPYLEEVCAAEQVSVGEGVMPLVVRAGGGSARDSMSVLDQLMAGAGEDGLDFPTAIALLGFTDTSLLDSAVTAIAQRDAASLYGAVEHVLATGHEPRRFVEDLLERMRDLIVLAAVPDKGADLLPQVPADELERMREQATLMSPADLSLCGDLVHETLSTMSGATSPRLHLELLAARLVLRNERAALAAGEAGAPVAGAVPAVQATAAAAQSSPGASGAREEARRIAQEKVEAARQARGGRPQPPTQDPGDVRERPAPAPEQDAPAPAQAQAPQAPAQSAPVQAEPPVQEPGVQPAQPSQDAPASRESQPRQEPQGPAAQAPAQQPQASAPQEPQGAPAPEQSAPAAATGGGLDADQVRGHWSAILDELQQIRRPSWALISQNGHVNGVHGSTLVIGFRTDGLVNAFHRGTAAENLADAVRRIMHVEVMIEAVVGEDPGPGGGGAGGGPSGGGPGGGQGCAPRGPGGPAGGAAGGAPGGPGGAQGGPGGQNGPAGSGEGWGQPAGSGAERSGGTTAWPESNAPSPATERPAAAPWGDAVAAMPPRSTDAGSAPGSAQAQPSSQSAAQPSAQSAAPASAPSAAAAPAQSAAQEDAPLSAGQRASERAMQAAARAAQAARSGGSTSERVEDFAPEPDDPYPPDPRDHYEPAPQAPRAAAPGPAPERRDGPSSEGGGRWSDALAQAEQHSEASAPAGASAPAPSGEIPVVDDEGRDSLPPEEPRTFGQNALKQALAEGRVVHSRPAQSTAEPVASPSESMQDEETGALPSGGASLYAMTPSGLGSAPSALSASAPSADPVEPAERSASERAAASWGTGGSIAASGPSASAAPSAPSAATAAPPAPIAPTSAPSAPAAVPARSGAALAREAAQAAQRSRSARAAMPQAPEEDVDPTGGATRDDADAVTANRNGREVIEKLLGGKVLEVIDENRPR</sequence>
<dbReference type="NCBIfam" id="TIGR02397">
    <property type="entry name" value="dnaX_nterm"/>
    <property type="match status" value="1"/>
</dbReference>
<evidence type="ECO:0000256" key="5">
    <source>
        <dbReference type="ARBA" id="ARBA00022705"/>
    </source>
</evidence>
<dbReference type="NCBIfam" id="NF005846">
    <property type="entry name" value="PRK07764.1-6"/>
    <property type="match status" value="1"/>
</dbReference>
<dbReference type="SMART" id="SM00382">
    <property type="entry name" value="AAA"/>
    <property type="match status" value="1"/>
</dbReference>
<comment type="catalytic activity">
    <reaction evidence="11">
        <text>DNA(n) + a 2'-deoxyribonucleoside 5'-triphosphate = DNA(n+1) + diphosphate</text>
        <dbReference type="Rhea" id="RHEA:22508"/>
        <dbReference type="Rhea" id="RHEA-COMP:17339"/>
        <dbReference type="Rhea" id="RHEA-COMP:17340"/>
        <dbReference type="ChEBI" id="CHEBI:33019"/>
        <dbReference type="ChEBI" id="CHEBI:61560"/>
        <dbReference type="ChEBI" id="CHEBI:173112"/>
        <dbReference type="EC" id="2.7.7.7"/>
    </reaction>
</comment>
<feature type="compositionally biased region" description="Low complexity" evidence="12">
    <location>
        <begin position="832"/>
        <end position="842"/>
    </location>
</feature>
<dbReference type="InterPro" id="IPR003593">
    <property type="entry name" value="AAA+_ATPase"/>
</dbReference>
<dbReference type="GO" id="GO:0006261">
    <property type="term" value="P:DNA-templated DNA replication"/>
    <property type="evidence" value="ECO:0007669"/>
    <property type="project" value="TreeGrafter"/>
</dbReference>
<dbReference type="GO" id="GO:0005524">
    <property type="term" value="F:ATP binding"/>
    <property type="evidence" value="ECO:0007669"/>
    <property type="project" value="UniProtKB-KW"/>
</dbReference>
<dbReference type="AlphaFoldDB" id="A0A921SXT1"/>
<evidence type="ECO:0000256" key="11">
    <source>
        <dbReference type="ARBA" id="ARBA00049244"/>
    </source>
</evidence>
<dbReference type="EMBL" id="DYUE01000250">
    <property type="protein sequence ID" value="HJG92210.1"/>
    <property type="molecule type" value="Genomic_DNA"/>
</dbReference>
<name>A0A921SXT1_9MICO</name>
<feature type="compositionally biased region" description="Polar residues" evidence="12">
    <location>
        <begin position="696"/>
        <end position="708"/>
    </location>
</feature>
<dbReference type="InterPro" id="IPR027417">
    <property type="entry name" value="P-loop_NTPase"/>
</dbReference>
<dbReference type="GO" id="GO:0003677">
    <property type="term" value="F:DNA binding"/>
    <property type="evidence" value="ECO:0007669"/>
    <property type="project" value="InterPro"/>
</dbReference>
<feature type="compositionally biased region" description="Gly residues" evidence="12">
    <location>
        <begin position="622"/>
        <end position="688"/>
    </location>
</feature>
<keyword evidence="5" id="KW-0235">DNA replication</keyword>
<dbReference type="Gene3D" id="1.20.272.10">
    <property type="match status" value="1"/>
</dbReference>
<dbReference type="SUPFAM" id="SSF48019">
    <property type="entry name" value="post-AAA+ oligomerization domain-like"/>
    <property type="match status" value="1"/>
</dbReference>
<comment type="caution">
    <text evidence="14">The sequence shown here is derived from an EMBL/GenBank/DDBJ whole genome shotgun (WGS) entry which is preliminary data.</text>
</comment>
<proteinExistence type="inferred from homology"/>
<evidence type="ECO:0000256" key="6">
    <source>
        <dbReference type="ARBA" id="ARBA00022723"/>
    </source>
</evidence>
<evidence type="ECO:0000256" key="9">
    <source>
        <dbReference type="ARBA" id="ARBA00022840"/>
    </source>
</evidence>
<feature type="compositionally biased region" description="Basic and acidic residues" evidence="12">
    <location>
        <begin position="403"/>
        <end position="419"/>
    </location>
</feature>
<comment type="similarity">
    <text evidence="1">Belongs to the DnaX/STICHEL family.</text>
</comment>
<dbReference type="PANTHER" id="PTHR11669:SF0">
    <property type="entry name" value="PROTEIN STICHEL-LIKE 2"/>
    <property type="match status" value="1"/>
</dbReference>
<dbReference type="InterPro" id="IPR012763">
    <property type="entry name" value="DNA_pol_III_sug/sutau_N"/>
</dbReference>
<evidence type="ECO:0000313" key="15">
    <source>
        <dbReference type="Proteomes" id="UP000742460"/>
    </source>
</evidence>
<dbReference type="GO" id="GO:0003887">
    <property type="term" value="F:DNA-directed DNA polymerase activity"/>
    <property type="evidence" value="ECO:0007669"/>
    <property type="project" value="UniProtKB-KW"/>
</dbReference>
<keyword evidence="9" id="KW-0067">ATP-binding</keyword>
<keyword evidence="10" id="KW-0239">DNA-directed DNA polymerase</keyword>
<protein>
    <recommendedName>
        <fullName evidence="2">DNA-directed DNA polymerase</fullName>
        <ecNumber evidence="2">2.7.7.7</ecNumber>
    </recommendedName>
</protein>
<feature type="domain" description="AAA+ ATPase" evidence="13">
    <location>
        <begin position="36"/>
        <end position="184"/>
    </location>
</feature>
<dbReference type="GO" id="GO:0009360">
    <property type="term" value="C:DNA polymerase III complex"/>
    <property type="evidence" value="ECO:0007669"/>
    <property type="project" value="InterPro"/>
</dbReference>
<feature type="compositionally biased region" description="Low complexity" evidence="12">
    <location>
        <begin position="496"/>
        <end position="532"/>
    </location>
</feature>
<dbReference type="InterPro" id="IPR008921">
    <property type="entry name" value="DNA_pol3_clamp-load_cplx_C"/>
</dbReference>
<evidence type="ECO:0000256" key="12">
    <source>
        <dbReference type="SAM" id="MobiDB-lite"/>
    </source>
</evidence>
<dbReference type="Pfam" id="PF13177">
    <property type="entry name" value="DNA_pol3_delta2"/>
    <property type="match status" value="1"/>
</dbReference>
<feature type="compositionally biased region" description="Low complexity" evidence="12">
    <location>
        <begin position="714"/>
        <end position="775"/>
    </location>
</feature>
<reference evidence="14" key="1">
    <citation type="journal article" date="2021" name="PeerJ">
        <title>Extensive microbial diversity within the chicken gut microbiome revealed by metagenomics and culture.</title>
        <authorList>
            <person name="Gilroy R."/>
            <person name="Ravi A."/>
            <person name="Getino M."/>
            <person name="Pursley I."/>
            <person name="Horton D.L."/>
            <person name="Alikhan N.F."/>
            <person name="Baker D."/>
            <person name="Gharbi K."/>
            <person name="Hall N."/>
            <person name="Watson M."/>
            <person name="Adriaenssens E.M."/>
            <person name="Foster-Nyarko E."/>
            <person name="Jarju S."/>
            <person name="Secka A."/>
            <person name="Antonio M."/>
            <person name="Oren A."/>
            <person name="Chaudhuri R.R."/>
            <person name="La Ragione R."/>
            <person name="Hildebrand F."/>
            <person name="Pallen M.J."/>
        </authorList>
    </citation>
    <scope>NUCLEOTIDE SEQUENCE</scope>
    <source>
        <strain evidence="14">ChiGjej5B5-22894</strain>
    </source>
</reference>
<reference evidence="14" key="2">
    <citation type="submission" date="2021-09" db="EMBL/GenBank/DDBJ databases">
        <authorList>
            <person name="Gilroy R."/>
        </authorList>
    </citation>
    <scope>NUCLEOTIDE SEQUENCE</scope>
    <source>
        <strain evidence="14">ChiGjej5B5-22894</strain>
    </source>
</reference>
<feature type="region of interest" description="Disordered" evidence="12">
    <location>
        <begin position="395"/>
        <end position="539"/>
    </location>
</feature>
<keyword evidence="3 14" id="KW-0808">Transferase</keyword>
<keyword evidence="4 14" id="KW-0548">Nucleotidyltransferase</keyword>
<dbReference type="CDD" id="cd00009">
    <property type="entry name" value="AAA"/>
    <property type="match status" value="1"/>
</dbReference>
<evidence type="ECO:0000256" key="10">
    <source>
        <dbReference type="ARBA" id="ARBA00022932"/>
    </source>
</evidence>
<feature type="compositionally biased region" description="Low complexity" evidence="12">
    <location>
        <begin position="961"/>
        <end position="978"/>
    </location>
</feature>
<accession>A0A921SXT1</accession>
<feature type="compositionally biased region" description="Low complexity" evidence="12">
    <location>
        <begin position="990"/>
        <end position="1068"/>
    </location>
</feature>
<dbReference type="InterPro" id="IPR050238">
    <property type="entry name" value="DNA_Rep/Repair_Clamp_Loader"/>
</dbReference>
<evidence type="ECO:0000256" key="4">
    <source>
        <dbReference type="ARBA" id="ARBA00022695"/>
    </source>
</evidence>
<evidence type="ECO:0000256" key="2">
    <source>
        <dbReference type="ARBA" id="ARBA00012417"/>
    </source>
</evidence>
<evidence type="ECO:0000256" key="3">
    <source>
        <dbReference type="ARBA" id="ARBA00022679"/>
    </source>
</evidence>
<dbReference type="GO" id="GO:0046872">
    <property type="term" value="F:metal ion binding"/>
    <property type="evidence" value="ECO:0007669"/>
    <property type="project" value="UniProtKB-KW"/>
</dbReference>
<dbReference type="InterPro" id="IPR022754">
    <property type="entry name" value="DNA_pol_III_gamma-3"/>
</dbReference>
<organism evidence="14 15">
    <name type="scientific">Brachybacterium massiliense</name>
    <dbReference type="NCBI Taxonomy" id="1755098"/>
    <lineage>
        <taxon>Bacteria</taxon>
        <taxon>Bacillati</taxon>
        <taxon>Actinomycetota</taxon>
        <taxon>Actinomycetes</taxon>
        <taxon>Micrococcales</taxon>
        <taxon>Dermabacteraceae</taxon>
        <taxon>Brachybacterium</taxon>
    </lineage>
</organism>
<dbReference type="PANTHER" id="PTHR11669">
    <property type="entry name" value="REPLICATION FACTOR C / DNA POLYMERASE III GAMMA-TAU SUBUNIT"/>
    <property type="match status" value="1"/>
</dbReference>
<evidence type="ECO:0000256" key="8">
    <source>
        <dbReference type="ARBA" id="ARBA00022833"/>
    </source>
</evidence>
<evidence type="ECO:0000259" key="13">
    <source>
        <dbReference type="SMART" id="SM00382"/>
    </source>
</evidence>
<feature type="compositionally biased region" description="Basic and acidic residues" evidence="12">
    <location>
        <begin position="896"/>
        <end position="905"/>
    </location>
</feature>
<keyword evidence="8" id="KW-0862">Zinc</keyword>
<dbReference type="EC" id="2.7.7.7" evidence="2"/>
<evidence type="ECO:0000313" key="14">
    <source>
        <dbReference type="EMBL" id="HJG92210.1"/>
    </source>
</evidence>
<keyword evidence="7" id="KW-0547">Nucleotide-binding</keyword>
<evidence type="ECO:0000256" key="1">
    <source>
        <dbReference type="ARBA" id="ARBA00006360"/>
    </source>
</evidence>
<feature type="compositionally biased region" description="Low complexity" evidence="12">
    <location>
        <begin position="444"/>
        <end position="471"/>
    </location>
</feature>
<dbReference type="FunFam" id="3.40.50.300:FF:000014">
    <property type="entry name" value="DNA polymerase III subunit gamma/tau"/>
    <property type="match status" value="1"/>
</dbReference>
<feature type="compositionally biased region" description="Low complexity" evidence="12">
    <location>
        <begin position="873"/>
        <end position="886"/>
    </location>
</feature>
<evidence type="ECO:0000256" key="7">
    <source>
        <dbReference type="ARBA" id="ARBA00022741"/>
    </source>
</evidence>
<dbReference type="Gene3D" id="1.10.8.60">
    <property type="match status" value="1"/>
</dbReference>
<dbReference type="Pfam" id="PF12169">
    <property type="entry name" value="DNA_pol3_gamma3"/>
    <property type="match status" value="1"/>
</dbReference>
<feature type="region of interest" description="Disordered" evidence="12">
    <location>
        <begin position="618"/>
        <end position="1093"/>
    </location>
</feature>
<dbReference type="SUPFAM" id="SSF52540">
    <property type="entry name" value="P-loop containing nucleoside triphosphate hydrolases"/>
    <property type="match status" value="1"/>
</dbReference>
<gene>
    <name evidence="14" type="ORF">K8V81_10860</name>
</gene>